<evidence type="ECO:0000313" key="4">
    <source>
        <dbReference type="Proteomes" id="UP001235094"/>
    </source>
</evidence>
<dbReference type="NCBIfam" id="TIGR00049">
    <property type="entry name" value="iron-sulfur cluster assembly accessory protein"/>
    <property type="match status" value="1"/>
</dbReference>
<name>A0ABU0LU99_9HYPH</name>
<proteinExistence type="inferred from homology"/>
<evidence type="ECO:0000313" key="3">
    <source>
        <dbReference type="EMBL" id="MDQ0512252.1"/>
    </source>
</evidence>
<dbReference type="Gene3D" id="2.60.300.12">
    <property type="entry name" value="HesB-like domain"/>
    <property type="match status" value="1"/>
</dbReference>
<dbReference type="PANTHER" id="PTHR10072">
    <property type="entry name" value="IRON-SULFUR CLUSTER ASSEMBLY PROTEIN"/>
    <property type="match status" value="1"/>
</dbReference>
<dbReference type="InterPro" id="IPR000361">
    <property type="entry name" value="ATAP_core_dom"/>
</dbReference>
<dbReference type="Pfam" id="PF01521">
    <property type="entry name" value="Fe-S_biosyn"/>
    <property type="match status" value="1"/>
</dbReference>
<dbReference type="EMBL" id="JAUSVR010000011">
    <property type="protein sequence ID" value="MDQ0512252.1"/>
    <property type="molecule type" value="Genomic_DNA"/>
</dbReference>
<evidence type="ECO:0000256" key="1">
    <source>
        <dbReference type="ARBA" id="ARBA00006718"/>
    </source>
</evidence>
<dbReference type="PANTHER" id="PTHR10072:SF41">
    <property type="entry name" value="IRON-SULFUR CLUSTER ASSEMBLY 1 HOMOLOG, MITOCHONDRIAL"/>
    <property type="match status" value="1"/>
</dbReference>
<dbReference type="SUPFAM" id="SSF89360">
    <property type="entry name" value="HesB-like domain"/>
    <property type="match status" value="1"/>
</dbReference>
<protein>
    <submittedName>
        <fullName evidence="3">Iron-sulfur cluster assembly protein</fullName>
    </submittedName>
</protein>
<comment type="caution">
    <text evidence="3">The sequence shown here is derived from an EMBL/GenBank/DDBJ whole genome shotgun (WGS) entry which is preliminary data.</text>
</comment>
<dbReference type="Proteomes" id="UP001235094">
    <property type="component" value="Unassembled WGS sequence"/>
</dbReference>
<dbReference type="InterPro" id="IPR050322">
    <property type="entry name" value="Fe-S_cluster_asmbl/transfer"/>
</dbReference>
<keyword evidence="4" id="KW-1185">Reference proteome</keyword>
<comment type="similarity">
    <text evidence="1">Belongs to the HesB/IscA family.</text>
</comment>
<evidence type="ECO:0000259" key="2">
    <source>
        <dbReference type="Pfam" id="PF01521"/>
    </source>
</evidence>
<dbReference type="InterPro" id="IPR035903">
    <property type="entry name" value="HesB-like_dom_sf"/>
</dbReference>
<gene>
    <name evidence="3" type="ORF">QOZ99_003154</name>
</gene>
<feature type="domain" description="Core" evidence="2">
    <location>
        <begin position="12"/>
        <end position="113"/>
    </location>
</feature>
<accession>A0ABU0LU99</accession>
<reference evidence="3 4" key="1">
    <citation type="submission" date="2023-07" db="EMBL/GenBank/DDBJ databases">
        <title>Genomic Encyclopedia of Type Strains, Phase IV (KMG-IV): sequencing the most valuable type-strain genomes for metagenomic binning, comparative biology and taxonomic classification.</title>
        <authorList>
            <person name="Goeker M."/>
        </authorList>
    </citation>
    <scope>NUCLEOTIDE SEQUENCE [LARGE SCALE GENOMIC DNA]</scope>
    <source>
        <strain evidence="3 4">DSM 15561</strain>
    </source>
</reference>
<sequence>MTSQARPRPAVMSLTDAAAERVRSIIARSEKPVAGLRVGVKNGGCAGMEYTIEFAEEPGRFDEVVEDKGVKVLIDPKAILYLLGTQMDFKADKFSAQFVFNNPNQTSACGCGESVAITPVRADLADAHA</sequence>
<dbReference type="NCBIfam" id="TIGR01997">
    <property type="entry name" value="sufA_proteo"/>
    <property type="match status" value="1"/>
</dbReference>
<organism evidence="3 4">
    <name type="scientific">Ancylobacter amanitiformis</name>
    <dbReference type="NCBI Taxonomy" id="217069"/>
    <lineage>
        <taxon>Bacteria</taxon>
        <taxon>Pseudomonadati</taxon>
        <taxon>Pseudomonadota</taxon>
        <taxon>Alphaproteobacteria</taxon>
        <taxon>Hyphomicrobiales</taxon>
        <taxon>Xanthobacteraceae</taxon>
        <taxon>Ancylobacter</taxon>
    </lineage>
</organism>
<dbReference type="InterPro" id="IPR011298">
    <property type="entry name" value="SufA_proteobacteria"/>
</dbReference>
<dbReference type="InterPro" id="IPR016092">
    <property type="entry name" value="ATAP"/>
</dbReference>